<sequence>MASVHDFFLTGDHDAAKAQVASALQAEGFAITPTPKGGLLAKRGSMPITLLLGAMAGKNFQVTFTVEYLVDESGQLVARLSRDIAAGALKGGAIGANMTNNKFVDTAAALSTALGGTGILASSKSN</sequence>
<dbReference type="EMBL" id="SISG01000001">
    <property type="protein sequence ID" value="TBN58417.1"/>
    <property type="molecule type" value="Genomic_DNA"/>
</dbReference>
<dbReference type="Proteomes" id="UP000294194">
    <property type="component" value="Unassembled WGS sequence"/>
</dbReference>
<keyword evidence="2" id="KW-1185">Reference proteome</keyword>
<comment type="caution">
    <text evidence="1">The sequence shown here is derived from an EMBL/GenBank/DDBJ whole genome shotgun (WGS) entry which is preliminary data.</text>
</comment>
<name>A0A4Q9GYS6_9MICO</name>
<reference evidence="2" key="1">
    <citation type="submission" date="2019-02" db="EMBL/GenBank/DDBJ databases">
        <title>Glaciihabitans arcticus sp. nov., a psychrotolerant bacterium isolated from polar soil.</title>
        <authorList>
            <person name="Dahal R.H."/>
        </authorList>
    </citation>
    <scope>NUCLEOTIDE SEQUENCE [LARGE SCALE GENOMIC DNA]</scope>
    <source>
        <strain evidence="2">RP-3-7</strain>
    </source>
</reference>
<evidence type="ECO:0000313" key="1">
    <source>
        <dbReference type="EMBL" id="TBN58417.1"/>
    </source>
</evidence>
<proteinExistence type="predicted"/>
<gene>
    <name evidence="1" type="ORF">EYE40_14005</name>
</gene>
<organism evidence="1 2">
    <name type="scientific">Glaciihabitans arcticus</name>
    <dbReference type="NCBI Taxonomy" id="2668039"/>
    <lineage>
        <taxon>Bacteria</taxon>
        <taxon>Bacillati</taxon>
        <taxon>Actinomycetota</taxon>
        <taxon>Actinomycetes</taxon>
        <taxon>Micrococcales</taxon>
        <taxon>Microbacteriaceae</taxon>
        <taxon>Glaciihabitans</taxon>
    </lineage>
</organism>
<accession>A0A4Q9GYS6</accession>
<protein>
    <recommendedName>
        <fullName evidence="3">DUF4410 domain-containing protein</fullName>
    </recommendedName>
</protein>
<evidence type="ECO:0008006" key="3">
    <source>
        <dbReference type="Google" id="ProtNLM"/>
    </source>
</evidence>
<dbReference type="AlphaFoldDB" id="A0A4Q9GYS6"/>
<evidence type="ECO:0000313" key="2">
    <source>
        <dbReference type="Proteomes" id="UP000294194"/>
    </source>
</evidence>
<dbReference type="RefSeq" id="WP_130982577.1">
    <property type="nucleotide sequence ID" value="NZ_SISG01000001.1"/>
</dbReference>